<dbReference type="GO" id="GO:0048188">
    <property type="term" value="C:Set1C/COMPASS complex"/>
    <property type="evidence" value="ECO:0007669"/>
    <property type="project" value="InterPro"/>
</dbReference>
<dbReference type="PANTHER" id="PTHR23356:SF16">
    <property type="entry name" value="DPY30 DOMAIN CONTAINING 2"/>
    <property type="match status" value="1"/>
</dbReference>
<feature type="compositionally biased region" description="Basic and acidic residues" evidence="2">
    <location>
        <begin position="1"/>
        <end position="28"/>
    </location>
</feature>
<accession>A0A232F0L9</accession>
<evidence type="ECO:0000256" key="1">
    <source>
        <dbReference type="ARBA" id="ARBA00010849"/>
    </source>
</evidence>
<dbReference type="CDD" id="cd22966">
    <property type="entry name" value="DD_DYDC-like"/>
    <property type="match status" value="1"/>
</dbReference>
<name>A0A232F0L9_9HYME</name>
<dbReference type="InterPro" id="IPR049630">
    <property type="entry name" value="DYDC-like_DD"/>
</dbReference>
<reference evidence="3 4" key="1">
    <citation type="journal article" date="2017" name="Curr. Biol.">
        <title>The Evolution of Venom by Co-option of Single-Copy Genes.</title>
        <authorList>
            <person name="Martinson E.O."/>
            <person name="Mrinalini"/>
            <person name="Kelkar Y.D."/>
            <person name="Chang C.H."/>
            <person name="Werren J.H."/>
        </authorList>
    </citation>
    <scope>NUCLEOTIDE SEQUENCE [LARGE SCALE GENOMIC DNA]</scope>
    <source>
        <strain evidence="3 4">Alberta</strain>
        <tissue evidence="3">Whole body</tissue>
    </source>
</reference>
<dbReference type="OrthoDB" id="432281at2759"/>
<proteinExistence type="inferred from homology"/>
<sequence length="175" mass="19909">MSSESADKAKYKHSRDFPKQNRNDRASIELRTPAIASIRNVPTPHVYNVSSSSLHPHTRDVHICIGIQSSAAGRSERSISETDVSSAGAYLSRHLSAILPAALSEIALKKPVDPVEYLGQWLLHYRECEDRERRRREFEAELIEERLKLPRDETLVVIADDYREDQCEDSTSFDC</sequence>
<organism evidence="3 4">
    <name type="scientific">Trichomalopsis sarcophagae</name>
    <dbReference type="NCBI Taxonomy" id="543379"/>
    <lineage>
        <taxon>Eukaryota</taxon>
        <taxon>Metazoa</taxon>
        <taxon>Ecdysozoa</taxon>
        <taxon>Arthropoda</taxon>
        <taxon>Hexapoda</taxon>
        <taxon>Insecta</taxon>
        <taxon>Pterygota</taxon>
        <taxon>Neoptera</taxon>
        <taxon>Endopterygota</taxon>
        <taxon>Hymenoptera</taxon>
        <taxon>Apocrita</taxon>
        <taxon>Proctotrupomorpha</taxon>
        <taxon>Chalcidoidea</taxon>
        <taxon>Pteromalidae</taxon>
        <taxon>Pteromalinae</taxon>
        <taxon>Trichomalopsis</taxon>
    </lineage>
</organism>
<dbReference type="Pfam" id="PF05186">
    <property type="entry name" value="Dpy-30"/>
    <property type="match status" value="1"/>
</dbReference>
<evidence type="ECO:0000256" key="2">
    <source>
        <dbReference type="SAM" id="MobiDB-lite"/>
    </source>
</evidence>
<evidence type="ECO:0000313" key="4">
    <source>
        <dbReference type="Proteomes" id="UP000215335"/>
    </source>
</evidence>
<dbReference type="STRING" id="543379.A0A232F0L9"/>
<evidence type="ECO:0008006" key="5">
    <source>
        <dbReference type="Google" id="ProtNLM"/>
    </source>
</evidence>
<dbReference type="Proteomes" id="UP000215335">
    <property type="component" value="Unassembled WGS sequence"/>
</dbReference>
<evidence type="ECO:0000313" key="3">
    <source>
        <dbReference type="EMBL" id="OXU23958.1"/>
    </source>
</evidence>
<dbReference type="EMBL" id="NNAY01001443">
    <property type="protein sequence ID" value="OXU23958.1"/>
    <property type="molecule type" value="Genomic_DNA"/>
</dbReference>
<gene>
    <name evidence="3" type="ORF">TSAR_006696</name>
</gene>
<dbReference type="InterPro" id="IPR037856">
    <property type="entry name" value="Sdc1/DPY30"/>
</dbReference>
<dbReference type="Gene3D" id="1.20.890.10">
    <property type="entry name" value="cAMP-dependent protein kinase regulatory subunit, dimerization-anchoring domain"/>
    <property type="match status" value="1"/>
</dbReference>
<keyword evidence="4" id="KW-1185">Reference proteome</keyword>
<protein>
    <recommendedName>
        <fullName evidence="5">DPY30 domain-containing protein 2</fullName>
    </recommendedName>
</protein>
<dbReference type="InterPro" id="IPR007858">
    <property type="entry name" value="Dpy-30_motif"/>
</dbReference>
<feature type="region of interest" description="Disordered" evidence="2">
    <location>
        <begin position="1"/>
        <end position="30"/>
    </location>
</feature>
<dbReference type="PANTHER" id="PTHR23356">
    <property type="entry name" value="DPY30-RELATED"/>
    <property type="match status" value="1"/>
</dbReference>
<comment type="caution">
    <text evidence="3">The sequence shown here is derived from an EMBL/GenBank/DDBJ whole genome shotgun (WGS) entry which is preliminary data.</text>
</comment>
<dbReference type="AlphaFoldDB" id="A0A232F0L9"/>
<comment type="similarity">
    <text evidence="1">Belongs to the dpy-30 family.</text>
</comment>